<dbReference type="InterPro" id="IPR050177">
    <property type="entry name" value="Lipid_A_modif_metabolic_enz"/>
</dbReference>
<dbReference type="PANTHER" id="PTHR43245">
    <property type="entry name" value="BIFUNCTIONAL POLYMYXIN RESISTANCE PROTEIN ARNA"/>
    <property type="match status" value="1"/>
</dbReference>
<evidence type="ECO:0000259" key="1">
    <source>
        <dbReference type="Pfam" id="PF01370"/>
    </source>
</evidence>
<organism evidence="2 3">
    <name type="scientific">Paenibacillus apii</name>
    <dbReference type="NCBI Taxonomy" id="1850370"/>
    <lineage>
        <taxon>Bacteria</taxon>
        <taxon>Bacillati</taxon>
        <taxon>Bacillota</taxon>
        <taxon>Bacilli</taxon>
        <taxon>Bacillales</taxon>
        <taxon>Paenibacillaceae</taxon>
        <taxon>Paenibacillus</taxon>
    </lineage>
</organism>
<accession>A0A6M1PLE7</accession>
<gene>
    <name evidence="2" type="ORF">G5B47_16705</name>
</gene>
<dbReference type="InterPro" id="IPR036291">
    <property type="entry name" value="NAD(P)-bd_dom_sf"/>
</dbReference>
<dbReference type="Pfam" id="PF01370">
    <property type="entry name" value="Epimerase"/>
    <property type="match status" value="1"/>
</dbReference>
<dbReference type="SUPFAM" id="SSF51735">
    <property type="entry name" value="NAD(P)-binding Rossmann-fold domains"/>
    <property type="match status" value="1"/>
</dbReference>
<evidence type="ECO:0000313" key="2">
    <source>
        <dbReference type="EMBL" id="NGM84060.1"/>
    </source>
</evidence>
<dbReference type="PANTHER" id="PTHR43245:SF13">
    <property type="entry name" value="UDP-D-APIOSE_UDP-D-XYLOSE SYNTHASE 2"/>
    <property type="match status" value="1"/>
</dbReference>
<dbReference type="InterPro" id="IPR001509">
    <property type="entry name" value="Epimerase_deHydtase"/>
</dbReference>
<proteinExistence type="predicted"/>
<comment type="caution">
    <text evidence="2">The sequence shown here is derived from an EMBL/GenBank/DDBJ whole genome shotgun (WGS) entry which is preliminary data.</text>
</comment>
<protein>
    <submittedName>
        <fullName evidence="2">NAD-dependent epimerase/dehydratase family protein</fullName>
    </submittedName>
</protein>
<dbReference type="Proteomes" id="UP000480151">
    <property type="component" value="Unassembled WGS sequence"/>
</dbReference>
<sequence length="301" mass="33579">MKKILVLGGTRFFGKRLVELLLEDPENDVVILTRGTTVDPFGDRLRRIHADRTHPDELAAAIGNQMWDVVYDNICYSPDEAMAACRIFNNKTNRYILTSSQSVYDPSPEILREDRFDPGAYPIQGGGKVDLPYSEAKRQAEAVFLQQAAFPVAAVRFPIVLGVDDYTRRLHFHIEHVRQGEPIGIPNPEARISFIRSDEAANIMLWLGRSSLTGPVNACSDGFITIGEMISLIEQAAGRQAVVQTGTEDRHMSPFGIGQSWYMDTAKAQAAGCSFLSLSDWLPELVTDLNRSYADHHIRTL</sequence>
<evidence type="ECO:0000313" key="3">
    <source>
        <dbReference type="Proteomes" id="UP000480151"/>
    </source>
</evidence>
<dbReference type="AlphaFoldDB" id="A0A6M1PLE7"/>
<keyword evidence="3" id="KW-1185">Reference proteome</keyword>
<reference evidence="2 3" key="1">
    <citation type="submission" date="2020-02" db="EMBL/GenBank/DDBJ databases">
        <authorList>
            <person name="Gao J."/>
            <person name="Sun J."/>
        </authorList>
    </citation>
    <scope>NUCLEOTIDE SEQUENCE [LARGE SCALE GENOMIC DNA]</scope>
    <source>
        <strain evidence="2 3">7124</strain>
    </source>
</reference>
<dbReference type="Gene3D" id="3.40.50.720">
    <property type="entry name" value="NAD(P)-binding Rossmann-like Domain"/>
    <property type="match status" value="1"/>
</dbReference>
<feature type="domain" description="NAD-dependent epimerase/dehydratase" evidence="1">
    <location>
        <begin position="4"/>
        <end position="71"/>
    </location>
</feature>
<dbReference type="EMBL" id="JAAKGU010000008">
    <property type="protein sequence ID" value="NGM84060.1"/>
    <property type="molecule type" value="Genomic_DNA"/>
</dbReference>
<name>A0A6M1PLE7_9BACL</name>
<dbReference type="RefSeq" id="WP_165100312.1">
    <property type="nucleotide sequence ID" value="NZ_JAAKGU010000008.1"/>
</dbReference>